<keyword evidence="2" id="KW-1185">Reference proteome</keyword>
<name>A0ABU9EBI4_9BACT</name>
<gene>
    <name evidence="1" type="ORF">WI372_10830</name>
</gene>
<dbReference type="RefSeq" id="WP_405286940.1">
    <property type="nucleotide sequence ID" value="NZ_JBBHLI010000005.1"/>
</dbReference>
<dbReference type="Pfam" id="PF11528">
    <property type="entry name" value="DUF3224"/>
    <property type="match status" value="1"/>
</dbReference>
<dbReference type="Gene3D" id="2.40.350.10">
    <property type="entry name" value="SO1590-like"/>
    <property type="match status" value="1"/>
</dbReference>
<dbReference type="Proteomes" id="UP001484239">
    <property type="component" value="Unassembled WGS sequence"/>
</dbReference>
<dbReference type="SUPFAM" id="SSF159238">
    <property type="entry name" value="SO1590-like"/>
    <property type="match status" value="1"/>
</dbReference>
<reference evidence="1 2" key="1">
    <citation type="submission" date="2024-02" db="EMBL/GenBank/DDBJ databases">
        <title>A novel Gemmatimonadota bacterium.</title>
        <authorList>
            <person name="Du Z.-J."/>
            <person name="Ye Y.-Q."/>
        </authorList>
    </citation>
    <scope>NUCLEOTIDE SEQUENCE [LARGE SCALE GENOMIC DNA]</scope>
    <source>
        <strain evidence="1 2">DH-20</strain>
    </source>
</reference>
<sequence length="131" mass="13835">MIAEGDFEVTMTPLESDEGAGATLARLRLEKRYTGDLEATASGWMMSAVTATEGSAGYVALERVTGRLWGREGSFVLQHDGITDSGAPHLIVQVVPDSGTGELTGLRGTLEIIIDAEGHHYRFEGELAGAG</sequence>
<accession>A0ABU9EBI4</accession>
<evidence type="ECO:0000313" key="1">
    <source>
        <dbReference type="EMBL" id="MEK9501472.1"/>
    </source>
</evidence>
<evidence type="ECO:0000313" key="2">
    <source>
        <dbReference type="Proteomes" id="UP001484239"/>
    </source>
</evidence>
<dbReference type="InterPro" id="IPR023159">
    <property type="entry name" value="SO1590-like_sf"/>
</dbReference>
<protein>
    <submittedName>
        <fullName evidence="1">DUF3224 domain-containing protein</fullName>
    </submittedName>
</protein>
<dbReference type="InterPro" id="IPR021607">
    <property type="entry name" value="DUF3224"/>
</dbReference>
<organism evidence="1 2">
    <name type="scientific">Gaopeijia maritima</name>
    <dbReference type="NCBI Taxonomy" id="3119007"/>
    <lineage>
        <taxon>Bacteria</taxon>
        <taxon>Pseudomonadati</taxon>
        <taxon>Gemmatimonadota</taxon>
        <taxon>Longimicrobiia</taxon>
        <taxon>Gaopeijiales</taxon>
        <taxon>Gaopeijiaceae</taxon>
        <taxon>Gaopeijia</taxon>
    </lineage>
</organism>
<dbReference type="EMBL" id="JBBHLI010000005">
    <property type="protein sequence ID" value="MEK9501472.1"/>
    <property type="molecule type" value="Genomic_DNA"/>
</dbReference>
<proteinExistence type="predicted"/>
<comment type="caution">
    <text evidence="1">The sequence shown here is derived from an EMBL/GenBank/DDBJ whole genome shotgun (WGS) entry which is preliminary data.</text>
</comment>